<dbReference type="SUPFAM" id="SSF54427">
    <property type="entry name" value="NTF2-like"/>
    <property type="match status" value="1"/>
</dbReference>
<dbReference type="Proteomes" id="UP000183658">
    <property type="component" value="Unassembled WGS sequence"/>
</dbReference>
<keyword evidence="2" id="KW-1185">Reference proteome</keyword>
<dbReference type="Gene3D" id="3.10.450.50">
    <property type="match status" value="1"/>
</dbReference>
<dbReference type="InterPro" id="IPR032710">
    <property type="entry name" value="NTF2-like_dom_sf"/>
</dbReference>
<accession>A0A1H9KS64</accession>
<dbReference type="EMBL" id="FOFZ01000006">
    <property type="protein sequence ID" value="SER02000.1"/>
    <property type="molecule type" value="Genomic_DNA"/>
</dbReference>
<evidence type="ECO:0008006" key="3">
    <source>
        <dbReference type="Google" id="ProtNLM"/>
    </source>
</evidence>
<evidence type="ECO:0000313" key="2">
    <source>
        <dbReference type="Proteomes" id="UP000183658"/>
    </source>
</evidence>
<gene>
    <name evidence="1" type="ORF">SAMN05444355_10681</name>
</gene>
<dbReference type="RefSeq" id="WP_074723295.1">
    <property type="nucleotide sequence ID" value="NZ_CBCRVS010000016.1"/>
</dbReference>
<evidence type="ECO:0000313" key="1">
    <source>
        <dbReference type="EMBL" id="SER02000.1"/>
    </source>
</evidence>
<dbReference type="OrthoDB" id="8754772at2"/>
<organism evidence="1 2">
    <name type="scientific">Flavobacterium frigoris</name>
    <dbReference type="NCBI Taxonomy" id="229204"/>
    <lineage>
        <taxon>Bacteria</taxon>
        <taxon>Pseudomonadati</taxon>
        <taxon>Bacteroidota</taxon>
        <taxon>Flavobacteriia</taxon>
        <taxon>Flavobacteriales</taxon>
        <taxon>Flavobacteriaceae</taxon>
        <taxon>Flavobacterium</taxon>
    </lineage>
</organism>
<name>A0A1H9KS64_FLAFI</name>
<reference evidence="2" key="1">
    <citation type="submission" date="2016-10" db="EMBL/GenBank/DDBJ databases">
        <authorList>
            <person name="Varghese N."/>
            <person name="Submissions S."/>
        </authorList>
    </citation>
    <scope>NUCLEOTIDE SEQUENCE [LARGE SCALE GENOMIC DNA]</scope>
    <source>
        <strain evidence="2">DSM 15719</strain>
    </source>
</reference>
<dbReference type="AlphaFoldDB" id="A0A1H9KS64"/>
<proteinExistence type="predicted"/>
<protein>
    <recommendedName>
        <fullName evidence="3">SnoaL-like domain-containing protein</fullName>
    </recommendedName>
</protein>
<sequence length="165" mass="19184">MAIKKGNLQQVKTKKNFPLIEDVATIDGLMKTFYEVVSGEAGEKRQWERDFSIHNPNAIYSYMSNANGEFKQVTLTVKDFHKETDDMVVNSAFYETEINREVKVFGNIANVWSTYETRLEKNGFVARRGINSVQLFYANNKWEIISLVFDRETENNRIPQPFDPK</sequence>